<dbReference type="Proteomes" id="UP000192917">
    <property type="component" value="Unassembled WGS sequence"/>
</dbReference>
<evidence type="ECO:0000313" key="1">
    <source>
        <dbReference type="EMBL" id="SMF42015.1"/>
    </source>
</evidence>
<evidence type="ECO:0000313" key="2">
    <source>
        <dbReference type="EMBL" id="SMF66274.1"/>
    </source>
</evidence>
<dbReference type="InterPro" id="IPR012106">
    <property type="entry name" value="Phage_Mu_Gp1"/>
</dbReference>
<dbReference type="Pfam" id="PF10123">
    <property type="entry name" value="Mu-like_Pro"/>
    <property type="match status" value="1"/>
</dbReference>
<reference evidence="1 3" key="1">
    <citation type="submission" date="2017-04" db="EMBL/GenBank/DDBJ databases">
        <authorList>
            <person name="Afonso C.L."/>
            <person name="Miller P.J."/>
            <person name="Scott M.A."/>
            <person name="Spackman E."/>
            <person name="Goraichik I."/>
            <person name="Dimitrov K.M."/>
            <person name="Suarez D.L."/>
            <person name="Swayne D.E."/>
        </authorList>
    </citation>
    <scope>NUCLEOTIDE SEQUENCE [LARGE SCALE GENOMIC DNA]</scope>
    <source>
        <strain evidence="1 3">USBA 355</strain>
    </source>
</reference>
<sequence>MLITASSVIALHATPTAKPYEQWVHLIPAGTFSGRDGRGPYRLTDAAAVIEAARRYAGTAQIPIDYDHALDKAAPEGRPAPAAGWIKGLQARADGIWGLVAWTERAAASIWAREYRYLSPVFRHRKDGTITNLLRAGLTNVPNLELTALASQQQRNGDPSTMDMEEFMRQLRAALGLPDDADASAILAELKNAVTAAQSAAPDPAHYVPIGEFERLAAELNRVNQGVSVQAAEIAVDREITAGRLAPFLREWGVNLCSVNKPAFDGFMAKTGPAIRQLFEPGPATALPPKGWSPGGSALDDTERAVCAALGHTPEEFTRNREG</sequence>
<dbReference type="AlphaFoldDB" id="A0A1Y6C444"/>
<accession>A0A1Y6C444</accession>
<dbReference type="STRING" id="560819.SAMN05428998_114140"/>
<dbReference type="EMBL" id="FWZX01000014">
    <property type="protein sequence ID" value="SMF42015.1"/>
    <property type="molecule type" value="Genomic_DNA"/>
</dbReference>
<dbReference type="RefSeq" id="WP_159460244.1">
    <property type="nucleotide sequence ID" value="NZ_FWZX01000014.1"/>
</dbReference>
<evidence type="ECO:0000313" key="3">
    <source>
        <dbReference type="Proteomes" id="UP000192917"/>
    </source>
</evidence>
<gene>
    <name evidence="1" type="ORF">SAMN05428998_114140</name>
    <name evidence="2" type="ORF">SAMN05428998_12692</name>
</gene>
<name>A0A1Y6C444_9PROT</name>
<organism evidence="1 3">
    <name type="scientific">Tistlia consotensis USBA 355</name>
    <dbReference type="NCBI Taxonomy" id="560819"/>
    <lineage>
        <taxon>Bacteria</taxon>
        <taxon>Pseudomonadati</taxon>
        <taxon>Pseudomonadota</taxon>
        <taxon>Alphaproteobacteria</taxon>
        <taxon>Rhodospirillales</taxon>
        <taxon>Rhodovibrionaceae</taxon>
        <taxon>Tistlia</taxon>
    </lineage>
</organism>
<proteinExistence type="predicted"/>
<protein>
    <submittedName>
        <fullName evidence="1">Mu-like prophage I protein</fullName>
    </submittedName>
</protein>
<dbReference type="EMBL" id="FWZX01000026">
    <property type="protein sequence ID" value="SMF66274.1"/>
    <property type="molecule type" value="Genomic_DNA"/>
</dbReference>
<keyword evidence="3" id="KW-1185">Reference proteome</keyword>
<dbReference type="PIRSF" id="PIRSF016624">
    <property type="entry name" value="Mu_prophg_I"/>
    <property type="match status" value="1"/>
</dbReference>